<accession>A0A9W7GNJ5</accession>
<proteinExistence type="predicted"/>
<reference evidence="3" key="1">
    <citation type="journal article" date="2023" name="Commun. Biol.">
        <title>Genome analysis of Parmales, the sister group of diatoms, reveals the evolutionary specialization of diatoms from phago-mixotrophs to photoautotrophs.</title>
        <authorList>
            <person name="Ban H."/>
            <person name="Sato S."/>
            <person name="Yoshikawa S."/>
            <person name="Yamada K."/>
            <person name="Nakamura Y."/>
            <person name="Ichinomiya M."/>
            <person name="Sato N."/>
            <person name="Blanc-Mathieu R."/>
            <person name="Endo H."/>
            <person name="Kuwata A."/>
            <person name="Ogata H."/>
        </authorList>
    </citation>
    <scope>NUCLEOTIDE SEQUENCE [LARGE SCALE GENOMIC DNA]</scope>
</reference>
<dbReference type="Proteomes" id="UP001165065">
    <property type="component" value="Unassembled WGS sequence"/>
</dbReference>
<gene>
    <name evidence="2" type="ORF">TrCOL_g4404</name>
</gene>
<comment type="caution">
    <text evidence="2">The sequence shown here is derived from an EMBL/GenBank/DDBJ whole genome shotgun (WGS) entry which is preliminary data.</text>
</comment>
<protein>
    <submittedName>
        <fullName evidence="2">Uncharacterized protein</fullName>
    </submittedName>
</protein>
<dbReference type="OrthoDB" id="10406849at2759"/>
<dbReference type="EMBL" id="BRYA01000447">
    <property type="protein sequence ID" value="GMI48944.1"/>
    <property type="molecule type" value="Genomic_DNA"/>
</dbReference>
<sequence>MSKQPVQAKKPDDVSAHAPTNISPGSPDPPASPKHLNLCAEIVTRGAAEGLIDLSSGKDDEKDLELAVLVHAEPSKVIAFFLSETNVGKFRRHVICDYAEGNDAHIVYWQLHQDVGNSYTEYLFDMKVNSTKSSYHTILMSPLNNDSLPLESLKRLERIQDSASVDKQKAKLKVKLKIEPHEFGTSMVTMIGKLQMQVTQVVSLVMWET</sequence>
<feature type="region of interest" description="Disordered" evidence="1">
    <location>
        <begin position="1"/>
        <end position="34"/>
    </location>
</feature>
<name>A0A9W7GNJ5_9STRA</name>
<evidence type="ECO:0000313" key="3">
    <source>
        <dbReference type="Proteomes" id="UP001165065"/>
    </source>
</evidence>
<evidence type="ECO:0000256" key="1">
    <source>
        <dbReference type="SAM" id="MobiDB-lite"/>
    </source>
</evidence>
<organism evidence="2 3">
    <name type="scientific">Triparma columacea</name>
    <dbReference type="NCBI Taxonomy" id="722753"/>
    <lineage>
        <taxon>Eukaryota</taxon>
        <taxon>Sar</taxon>
        <taxon>Stramenopiles</taxon>
        <taxon>Ochrophyta</taxon>
        <taxon>Bolidophyceae</taxon>
        <taxon>Parmales</taxon>
        <taxon>Triparmaceae</taxon>
        <taxon>Triparma</taxon>
    </lineage>
</organism>
<evidence type="ECO:0000313" key="2">
    <source>
        <dbReference type="EMBL" id="GMI48944.1"/>
    </source>
</evidence>
<keyword evidence="3" id="KW-1185">Reference proteome</keyword>
<dbReference type="AlphaFoldDB" id="A0A9W7GNJ5"/>